<dbReference type="GO" id="GO:0004386">
    <property type="term" value="F:helicase activity"/>
    <property type="evidence" value="ECO:0007669"/>
    <property type="project" value="UniProtKB-KW"/>
</dbReference>
<dbReference type="Gene3D" id="3.40.50.300">
    <property type="entry name" value="P-loop containing nucleotide triphosphate hydrolases"/>
    <property type="match status" value="1"/>
</dbReference>
<evidence type="ECO:0000313" key="4">
    <source>
        <dbReference type="Proteomes" id="UP000235598"/>
    </source>
</evidence>
<feature type="non-terminal residue" evidence="3">
    <location>
        <position position="1"/>
    </location>
</feature>
<evidence type="ECO:0000313" key="3">
    <source>
        <dbReference type="EMBL" id="PMD04151.1"/>
    </source>
</evidence>
<evidence type="ECO:0000256" key="1">
    <source>
        <dbReference type="ARBA" id="ARBA00022801"/>
    </source>
</evidence>
<dbReference type="InterPro" id="IPR027417">
    <property type="entry name" value="P-loop_NTPase"/>
</dbReference>
<dbReference type="SUPFAM" id="SSF52540">
    <property type="entry name" value="P-loop containing nucleoside triphosphate hydrolases"/>
    <property type="match status" value="1"/>
</dbReference>
<dbReference type="GO" id="GO:0016787">
    <property type="term" value="F:hydrolase activity"/>
    <property type="evidence" value="ECO:0007669"/>
    <property type="project" value="UniProtKB-KW"/>
</dbReference>
<organism evidence="3 4">
    <name type="scientific">Brevibacterium paucivorans</name>
    <dbReference type="NCBI Taxonomy" id="170994"/>
    <lineage>
        <taxon>Bacteria</taxon>
        <taxon>Bacillati</taxon>
        <taxon>Actinomycetota</taxon>
        <taxon>Actinomycetes</taxon>
        <taxon>Micrococcales</taxon>
        <taxon>Brevibacteriaceae</taxon>
        <taxon>Brevibacterium</taxon>
    </lineage>
</organism>
<dbReference type="AlphaFoldDB" id="A0A2N6VJ39"/>
<dbReference type="PANTHER" id="PTHR43519:SF1">
    <property type="entry name" value="ATP-DEPENDENT RNA HELICASE HRPB"/>
    <property type="match status" value="1"/>
</dbReference>
<keyword evidence="2 3" id="KW-0347">Helicase</keyword>
<accession>A0A2N6VJ39</accession>
<name>A0A2N6VJ39_9MICO</name>
<feature type="non-terminal residue" evidence="3">
    <location>
        <position position="168"/>
    </location>
</feature>
<keyword evidence="2 3" id="KW-0547">Nucleotide-binding</keyword>
<evidence type="ECO:0000256" key="2">
    <source>
        <dbReference type="ARBA" id="ARBA00022806"/>
    </source>
</evidence>
<gene>
    <name evidence="3" type="ORF">CJ199_13745</name>
</gene>
<comment type="caution">
    <text evidence="3">The sequence shown here is derived from an EMBL/GenBank/DDBJ whole genome shotgun (WGS) entry which is preliminary data.</text>
</comment>
<reference evidence="3 4" key="1">
    <citation type="submission" date="2017-09" db="EMBL/GenBank/DDBJ databases">
        <title>Bacterial strain isolated from the female urinary microbiota.</title>
        <authorList>
            <person name="Thomas-White K."/>
            <person name="Kumar N."/>
            <person name="Forster S."/>
            <person name="Putonti C."/>
            <person name="Lawley T."/>
            <person name="Wolfe A.J."/>
        </authorList>
    </citation>
    <scope>NUCLEOTIDE SEQUENCE [LARGE SCALE GENOMIC DNA]</scope>
    <source>
        <strain evidence="3 4">UMB1301</strain>
    </source>
</reference>
<dbReference type="PANTHER" id="PTHR43519">
    <property type="entry name" value="ATP-DEPENDENT RNA HELICASE HRPB"/>
    <property type="match status" value="1"/>
</dbReference>
<keyword evidence="1" id="KW-0378">Hydrolase</keyword>
<dbReference type="Proteomes" id="UP000235598">
    <property type="component" value="Unassembled WGS sequence"/>
</dbReference>
<sequence length="168" mass="17746">ASAQLFDLKQRWAPGPQALGVRGVEWGFLDHVARVAADEAHEVQHDILVFLPGRREITRVASALASLTDAEILTLMGSTPAREQRRITVTVGAAKDSMVQRAGRAARQGPGTVVRCMAEADFAARPAHAPAEITTADLTQAALDLACWGAPRGEGLALPTAPPEPALD</sequence>
<protein>
    <submittedName>
        <fullName evidence="3">ATP-dependent helicase HrpB</fullName>
    </submittedName>
</protein>
<proteinExistence type="predicted"/>
<dbReference type="EMBL" id="PNHK01000322">
    <property type="protein sequence ID" value="PMD04151.1"/>
    <property type="molecule type" value="Genomic_DNA"/>
</dbReference>
<keyword evidence="2 3" id="KW-0067">ATP-binding</keyword>